<dbReference type="RefSeq" id="WP_342020414.1">
    <property type="nucleotide sequence ID" value="NZ_JBBYAK010000001.1"/>
</dbReference>
<evidence type="ECO:0000256" key="3">
    <source>
        <dbReference type="ARBA" id="ARBA00022741"/>
    </source>
</evidence>
<feature type="domain" description="ABC transporter" evidence="8">
    <location>
        <begin position="352"/>
        <end position="586"/>
    </location>
</feature>
<keyword evidence="5 7" id="KW-1133">Transmembrane helix</keyword>
<keyword evidence="2 7" id="KW-0812">Transmembrane</keyword>
<dbReference type="SUPFAM" id="SSF90123">
    <property type="entry name" value="ABC transporter transmembrane region"/>
    <property type="match status" value="1"/>
</dbReference>
<comment type="caution">
    <text evidence="10">The sequence shown here is derived from an EMBL/GenBank/DDBJ whole genome shotgun (WGS) entry which is preliminary data.</text>
</comment>
<keyword evidence="4 10" id="KW-0067">ATP-binding</keyword>
<evidence type="ECO:0000259" key="9">
    <source>
        <dbReference type="PROSITE" id="PS50929"/>
    </source>
</evidence>
<dbReference type="CDD" id="cd18551">
    <property type="entry name" value="ABC_6TM_LmrA_like"/>
    <property type="match status" value="1"/>
</dbReference>
<dbReference type="PANTHER" id="PTHR43394">
    <property type="entry name" value="ATP-DEPENDENT PERMEASE MDL1, MITOCHONDRIAL"/>
    <property type="match status" value="1"/>
</dbReference>
<dbReference type="InterPro" id="IPR039421">
    <property type="entry name" value="Type_1_exporter"/>
</dbReference>
<dbReference type="PROSITE" id="PS00211">
    <property type="entry name" value="ABC_TRANSPORTER_1"/>
    <property type="match status" value="1"/>
</dbReference>
<dbReference type="SMART" id="SM00382">
    <property type="entry name" value="AAA"/>
    <property type="match status" value="1"/>
</dbReference>
<dbReference type="InterPro" id="IPR017871">
    <property type="entry name" value="ABC_transporter-like_CS"/>
</dbReference>
<dbReference type="Pfam" id="PF00005">
    <property type="entry name" value="ABC_tran"/>
    <property type="match status" value="1"/>
</dbReference>
<reference evidence="10 11" key="1">
    <citation type="submission" date="2024-03" db="EMBL/GenBank/DDBJ databases">
        <title>Bacilli Hybrid Assemblies.</title>
        <authorList>
            <person name="Kovac J."/>
        </authorList>
    </citation>
    <scope>NUCLEOTIDE SEQUENCE [LARGE SCALE GENOMIC DNA]</scope>
    <source>
        <strain evidence="10 11">FSL M8-0022</strain>
    </source>
</reference>
<dbReference type="PROSITE" id="PS50893">
    <property type="entry name" value="ABC_TRANSPORTER_2"/>
    <property type="match status" value="1"/>
</dbReference>
<dbReference type="InterPro" id="IPR036640">
    <property type="entry name" value="ABC1_TM_sf"/>
</dbReference>
<dbReference type="Gene3D" id="3.40.50.300">
    <property type="entry name" value="P-loop containing nucleotide triphosphate hydrolases"/>
    <property type="match status" value="1"/>
</dbReference>
<feature type="transmembrane region" description="Helical" evidence="7">
    <location>
        <begin position="175"/>
        <end position="193"/>
    </location>
</feature>
<organism evidence="10 11">
    <name type="scientific">Caldifermentibacillus hisashii</name>
    <dbReference type="NCBI Taxonomy" id="996558"/>
    <lineage>
        <taxon>Bacteria</taxon>
        <taxon>Bacillati</taxon>
        <taxon>Bacillota</taxon>
        <taxon>Bacilli</taxon>
        <taxon>Bacillales</taxon>
        <taxon>Bacillaceae</taxon>
        <taxon>Caldifermentibacillus</taxon>
    </lineage>
</organism>
<gene>
    <name evidence="10" type="ORF">NST17_13455</name>
</gene>
<evidence type="ECO:0000256" key="1">
    <source>
        <dbReference type="ARBA" id="ARBA00004651"/>
    </source>
</evidence>
<evidence type="ECO:0000256" key="4">
    <source>
        <dbReference type="ARBA" id="ARBA00022840"/>
    </source>
</evidence>
<dbReference type="InterPro" id="IPR011527">
    <property type="entry name" value="ABC1_TM_dom"/>
</dbReference>
<dbReference type="InterPro" id="IPR027417">
    <property type="entry name" value="P-loop_NTPase"/>
</dbReference>
<name>A0ABU9JZA7_9BACI</name>
<protein>
    <submittedName>
        <fullName evidence="10">ABC transporter ATP-binding protein</fullName>
    </submittedName>
</protein>
<feature type="transmembrane region" description="Helical" evidence="7">
    <location>
        <begin position="153"/>
        <end position="169"/>
    </location>
</feature>
<dbReference type="EMBL" id="JBBYAK010000001">
    <property type="protein sequence ID" value="MEL3958194.1"/>
    <property type="molecule type" value="Genomic_DNA"/>
</dbReference>
<keyword evidence="6 7" id="KW-0472">Membrane</keyword>
<feature type="transmembrane region" description="Helical" evidence="7">
    <location>
        <begin position="37"/>
        <end position="62"/>
    </location>
</feature>
<dbReference type="InterPro" id="IPR003593">
    <property type="entry name" value="AAA+_ATPase"/>
</dbReference>
<keyword evidence="11" id="KW-1185">Reference proteome</keyword>
<dbReference type="SUPFAM" id="SSF52540">
    <property type="entry name" value="P-loop containing nucleoside triphosphate hydrolases"/>
    <property type="match status" value="1"/>
</dbReference>
<dbReference type="PANTHER" id="PTHR43394:SF1">
    <property type="entry name" value="ATP-BINDING CASSETTE SUB-FAMILY B MEMBER 10, MITOCHONDRIAL"/>
    <property type="match status" value="1"/>
</dbReference>
<dbReference type="PROSITE" id="PS50929">
    <property type="entry name" value="ABC_TM1F"/>
    <property type="match status" value="1"/>
</dbReference>
<feature type="transmembrane region" description="Helical" evidence="7">
    <location>
        <begin position="261"/>
        <end position="279"/>
    </location>
</feature>
<evidence type="ECO:0000256" key="6">
    <source>
        <dbReference type="ARBA" id="ARBA00023136"/>
    </source>
</evidence>
<evidence type="ECO:0000256" key="2">
    <source>
        <dbReference type="ARBA" id="ARBA00022692"/>
    </source>
</evidence>
<comment type="subcellular location">
    <subcellularLocation>
        <location evidence="1">Cell membrane</location>
        <topology evidence="1">Multi-pass membrane protein</topology>
    </subcellularLocation>
</comment>
<sequence>MKDWKLLFTPNLLIKKRNVHIIMKNKPFDLIDINSKIIIGIFINVLGIILSTIIPIAVKNFIDINSREKINFEWSYVILILLFLQALLSSIGTYIITREGDKQVANIRLKIKKHLLDLPTSFFDNNNSGEISSRVINDTTSLRTFLTLHIPQMVNGVIAISVSLIILFLLDWKLALILCLIFPLDALITFPIGKTHRKIANQTQNIVSKLIGLTSENLSHIRTIKLNNAESNVYNKFKLEIGKLYELSVSSDKVFAITQPIQRLFAIGLIIVVILYGGVRVSQGTLTTGTLISFMIYFLQLIGPINSVADFYNNYMRAKGSTEKIHSILNTRIENDNLANLNIKYISKPYSLTLKDATFAYNNHEILKNINMSINAGEKIAIVGATGSGKSTIINLITRLYPLKKGMLSLNQIDASEIKLDDWRSLFGVVSQENTIFTGSVLDNLTFGLDYKPSEEKIQEALRVANLHIDIERLPNGVHTQIGERGLKLSGGQRQRLQIARAYLKDADILILDEATSSLDSNTEKIITDNFKKLMSDKTIISIAHRLSTIVDADRIYFIENKKIKDFGTHFELMERVPEYKRFVEEQIIKTEKDVQVI</sequence>
<evidence type="ECO:0000313" key="11">
    <source>
        <dbReference type="Proteomes" id="UP001459714"/>
    </source>
</evidence>
<dbReference type="Pfam" id="PF00664">
    <property type="entry name" value="ABC_membrane"/>
    <property type="match status" value="1"/>
</dbReference>
<feature type="transmembrane region" description="Helical" evidence="7">
    <location>
        <begin position="74"/>
        <end position="96"/>
    </location>
</feature>
<evidence type="ECO:0000256" key="5">
    <source>
        <dbReference type="ARBA" id="ARBA00022989"/>
    </source>
</evidence>
<dbReference type="Gene3D" id="1.20.1560.10">
    <property type="entry name" value="ABC transporter type 1, transmembrane domain"/>
    <property type="match status" value="1"/>
</dbReference>
<evidence type="ECO:0000259" key="8">
    <source>
        <dbReference type="PROSITE" id="PS50893"/>
    </source>
</evidence>
<feature type="transmembrane region" description="Helical" evidence="7">
    <location>
        <begin position="291"/>
        <end position="312"/>
    </location>
</feature>
<dbReference type="InterPro" id="IPR003439">
    <property type="entry name" value="ABC_transporter-like_ATP-bd"/>
</dbReference>
<dbReference type="GO" id="GO:0005524">
    <property type="term" value="F:ATP binding"/>
    <property type="evidence" value="ECO:0007669"/>
    <property type="project" value="UniProtKB-KW"/>
</dbReference>
<evidence type="ECO:0000313" key="10">
    <source>
        <dbReference type="EMBL" id="MEL3958194.1"/>
    </source>
</evidence>
<feature type="domain" description="ABC transmembrane type-1" evidence="9">
    <location>
        <begin position="38"/>
        <end position="317"/>
    </location>
</feature>
<dbReference type="Proteomes" id="UP001459714">
    <property type="component" value="Unassembled WGS sequence"/>
</dbReference>
<evidence type="ECO:0000256" key="7">
    <source>
        <dbReference type="SAM" id="Phobius"/>
    </source>
</evidence>
<accession>A0ABU9JZA7</accession>
<proteinExistence type="predicted"/>
<keyword evidence="3" id="KW-0547">Nucleotide-binding</keyword>